<dbReference type="EMBL" id="CP096205">
    <property type="protein sequence ID" value="UPQ80442.1"/>
    <property type="molecule type" value="Genomic_DNA"/>
</dbReference>
<dbReference type="GO" id="GO:0016740">
    <property type="term" value="F:transferase activity"/>
    <property type="evidence" value="ECO:0007669"/>
    <property type="project" value="UniProtKB-KW"/>
</dbReference>
<sequence length="210" mass="24558">MLCKDPFIIHPETFNLIQELQSLDYLKDFYLVGGTALALKLGHRNSIDIDLFTQDEFNDNELLENLLHLFDLKLVYNRKNTIVCSINEIKTDFIRHNYPLINEPISEEGITYLSLEDICAMKLHAIQNSGKRLKDFIDIYFLLEHFSLNQMLGFYEIKYKHSNKLIALRAINYFEDIDPSIDPPVLKKPISIVKIQKRIQQATLHGNKKF</sequence>
<proteinExistence type="predicted"/>
<dbReference type="Proteomes" id="UP000830583">
    <property type="component" value="Chromosome"/>
</dbReference>
<dbReference type="Pfam" id="PF08843">
    <property type="entry name" value="AbiEii"/>
    <property type="match status" value="2"/>
</dbReference>
<gene>
    <name evidence="1" type="ORF">M0M57_06285</name>
</gene>
<name>A0ABY4KI02_9FLAO</name>
<protein>
    <submittedName>
        <fullName evidence="1">Nucleotidyl transferase AbiEii/AbiGii toxin family protein</fullName>
    </submittedName>
</protein>
<keyword evidence="1" id="KW-0808">Transferase</keyword>
<dbReference type="RefSeq" id="WP_248436336.1">
    <property type="nucleotide sequence ID" value="NZ_CP096205.1"/>
</dbReference>
<keyword evidence="2" id="KW-1185">Reference proteome</keyword>
<accession>A0ABY4KI02</accession>
<organism evidence="1 2">
    <name type="scientific">Flavobacterium azooxidireducens</name>
    <dbReference type="NCBI Taxonomy" id="1871076"/>
    <lineage>
        <taxon>Bacteria</taxon>
        <taxon>Pseudomonadati</taxon>
        <taxon>Bacteroidota</taxon>
        <taxon>Flavobacteriia</taxon>
        <taxon>Flavobacteriales</taxon>
        <taxon>Flavobacteriaceae</taxon>
        <taxon>Flavobacterium</taxon>
    </lineage>
</organism>
<evidence type="ECO:0000313" key="1">
    <source>
        <dbReference type="EMBL" id="UPQ80442.1"/>
    </source>
</evidence>
<reference evidence="1" key="1">
    <citation type="submission" date="2022-04" db="EMBL/GenBank/DDBJ databases">
        <title>Consumption of N2O by Flavobacterium azooxidireducens sp. nov. isolated from Decomposing Leaf Litter of Phragmites australis (Cav.).</title>
        <authorList>
            <person name="Behrendt U."/>
            <person name="Spanner T."/>
            <person name="Augustin J."/>
            <person name="Horn M.A."/>
            <person name="Kolb S."/>
            <person name="Ulrich A."/>
        </authorList>
    </citation>
    <scope>NUCLEOTIDE SEQUENCE</scope>
    <source>
        <strain evidence="1">IGB 4-14</strain>
    </source>
</reference>
<evidence type="ECO:0000313" key="2">
    <source>
        <dbReference type="Proteomes" id="UP000830583"/>
    </source>
</evidence>
<dbReference type="InterPro" id="IPR014942">
    <property type="entry name" value="AbiEii"/>
</dbReference>